<dbReference type="AlphaFoldDB" id="A0A916Q8H2"/>
<evidence type="ECO:0000313" key="3">
    <source>
        <dbReference type="Proteomes" id="UP000613208"/>
    </source>
</evidence>
<keyword evidence="3" id="KW-1185">Reference proteome</keyword>
<dbReference type="RefSeq" id="WP_243282661.1">
    <property type="nucleotide sequence ID" value="NZ_BLYI01000062.1"/>
</dbReference>
<reference evidence="2" key="1">
    <citation type="submission" date="2020-06" db="EMBL/GenBank/DDBJ databases">
        <title>Characterization of fructooligosaccharide metabolism and fructooligosaccharide-degrading enzymes in human commensal butyrate producers.</title>
        <authorList>
            <person name="Tanno H."/>
            <person name="Fujii T."/>
            <person name="Hirano K."/>
            <person name="Maeno S."/>
            <person name="Tonozuka T."/>
            <person name="Sakamoto M."/>
            <person name="Ohkuma M."/>
            <person name="Tochio T."/>
            <person name="Endo A."/>
        </authorList>
    </citation>
    <scope>NUCLEOTIDE SEQUENCE</scope>
    <source>
        <strain evidence="2">JCM 17466</strain>
    </source>
</reference>
<protein>
    <recommendedName>
        <fullName evidence="1">Polysaccharide pyruvyl transferase domain-containing protein</fullName>
    </recommendedName>
</protein>
<evidence type="ECO:0000313" key="2">
    <source>
        <dbReference type="EMBL" id="GFO86207.1"/>
    </source>
</evidence>
<organism evidence="2 3">
    <name type="scientific">Anaerostipes butyraticus</name>
    <dbReference type="NCBI Taxonomy" id="645466"/>
    <lineage>
        <taxon>Bacteria</taxon>
        <taxon>Bacillati</taxon>
        <taxon>Bacillota</taxon>
        <taxon>Clostridia</taxon>
        <taxon>Lachnospirales</taxon>
        <taxon>Lachnospiraceae</taxon>
        <taxon>Anaerostipes</taxon>
    </lineage>
</organism>
<dbReference type="Pfam" id="PF04230">
    <property type="entry name" value="PS_pyruv_trans"/>
    <property type="match status" value="1"/>
</dbReference>
<sequence>MINLYGHAGSKNHGCEALARSTAAMFSNKIKLFSYSVEQDNMYGLNEFFSIETNIDAPACKPSLRYYLAGVEFKTKGTRKLESLFRFQDLLSKAKKGDIYLSIGGDNYCYEGVETLIGQNYWLHKKGAKTVLWGCSVEPELVNQPELAEDFARYDLITARESISFEALKKVNKNTILVSDPAFTLPRQDLELPKRWNEGNMIGINVSPLIMKSAEDGNLIIETYATLMQYILDYTSYGIALIPHVVWENNNDLEPLKLLYNRFKDSNRIVLIRDCNCMELKGYIARCRFFIGARTHATIAAYSNCVPTLVLGYSVKSRGIARDLFGEEKNYVLPVQGIKDKDELKEAFQWLENHEDEIRIHLQKIMPDYINRAYLAKDMVEKMM</sequence>
<dbReference type="InterPro" id="IPR007345">
    <property type="entry name" value="Polysacch_pyruvyl_Trfase"/>
</dbReference>
<dbReference type="PANTHER" id="PTHR36836:SF1">
    <property type="entry name" value="COLANIC ACID BIOSYNTHESIS PROTEIN WCAK"/>
    <property type="match status" value="1"/>
</dbReference>
<feature type="domain" description="Polysaccharide pyruvyl transferase" evidence="1">
    <location>
        <begin position="55"/>
        <end position="314"/>
    </location>
</feature>
<gene>
    <name evidence="2" type="ORF">ANBU17_25540</name>
</gene>
<comment type="caution">
    <text evidence="2">The sequence shown here is derived from an EMBL/GenBank/DDBJ whole genome shotgun (WGS) entry which is preliminary data.</text>
</comment>
<evidence type="ECO:0000259" key="1">
    <source>
        <dbReference type="Pfam" id="PF04230"/>
    </source>
</evidence>
<name>A0A916Q8H2_9FIRM</name>
<dbReference type="EMBL" id="BLYI01000062">
    <property type="protein sequence ID" value="GFO86207.1"/>
    <property type="molecule type" value="Genomic_DNA"/>
</dbReference>
<dbReference type="Proteomes" id="UP000613208">
    <property type="component" value="Unassembled WGS sequence"/>
</dbReference>
<accession>A0A916Q8H2</accession>
<dbReference type="PANTHER" id="PTHR36836">
    <property type="entry name" value="COLANIC ACID BIOSYNTHESIS PROTEIN WCAK"/>
    <property type="match status" value="1"/>
</dbReference>
<proteinExistence type="predicted"/>